<dbReference type="EMBL" id="CM023489">
    <property type="protein sequence ID" value="KAH6921482.1"/>
    <property type="molecule type" value="Genomic_DNA"/>
</dbReference>
<evidence type="ECO:0000313" key="1">
    <source>
        <dbReference type="EMBL" id="KAH6921482.1"/>
    </source>
</evidence>
<sequence>MSRIICVKISDGAISTCNQPEANPQLCSNTGERLLRHPSNAYGTTSRWRVGTRQRRKCNRKGPYKCNFCGKVLLHKYNLELHMRTHTGERPYRCPLCPMACAQKGVLVRHIRLHTGEKPFQCSFCPEVFSRKCYRTKHEEEAHMQHAMYAPQ</sequence>
<protein>
    <submittedName>
        <fullName evidence="1">Uncharacterized protein</fullName>
    </submittedName>
</protein>
<dbReference type="Proteomes" id="UP000821845">
    <property type="component" value="Chromosome 9"/>
</dbReference>
<reference evidence="1" key="1">
    <citation type="submission" date="2020-05" db="EMBL/GenBank/DDBJ databases">
        <title>Large-scale comparative analyses of tick genomes elucidate their genetic diversity and vector capacities.</title>
        <authorList>
            <person name="Jia N."/>
            <person name="Wang J."/>
            <person name="Shi W."/>
            <person name="Du L."/>
            <person name="Sun Y."/>
            <person name="Zhan W."/>
            <person name="Jiang J."/>
            <person name="Wang Q."/>
            <person name="Zhang B."/>
            <person name="Ji P."/>
            <person name="Sakyi L.B."/>
            <person name="Cui X."/>
            <person name="Yuan T."/>
            <person name="Jiang B."/>
            <person name="Yang W."/>
            <person name="Lam T.T.-Y."/>
            <person name="Chang Q."/>
            <person name="Ding S."/>
            <person name="Wang X."/>
            <person name="Zhu J."/>
            <person name="Ruan X."/>
            <person name="Zhao L."/>
            <person name="Wei J."/>
            <person name="Que T."/>
            <person name="Du C."/>
            <person name="Cheng J."/>
            <person name="Dai P."/>
            <person name="Han X."/>
            <person name="Huang E."/>
            <person name="Gao Y."/>
            <person name="Liu J."/>
            <person name="Shao H."/>
            <person name="Ye R."/>
            <person name="Li L."/>
            <person name="Wei W."/>
            <person name="Wang X."/>
            <person name="Wang C."/>
            <person name="Yang T."/>
            <person name="Huo Q."/>
            <person name="Li W."/>
            <person name="Guo W."/>
            <person name="Chen H."/>
            <person name="Zhou L."/>
            <person name="Ni X."/>
            <person name="Tian J."/>
            <person name="Zhou Y."/>
            <person name="Sheng Y."/>
            <person name="Liu T."/>
            <person name="Pan Y."/>
            <person name="Xia L."/>
            <person name="Li J."/>
            <person name="Zhao F."/>
            <person name="Cao W."/>
        </authorList>
    </citation>
    <scope>NUCLEOTIDE SEQUENCE</scope>
    <source>
        <strain evidence="1">Hyas-2018</strain>
    </source>
</reference>
<accession>A0ACB7RGF0</accession>
<gene>
    <name evidence="1" type="ORF">HPB50_001456</name>
</gene>
<proteinExistence type="predicted"/>
<name>A0ACB7RGF0_HYAAI</name>
<keyword evidence="2" id="KW-1185">Reference proteome</keyword>
<organism evidence="1 2">
    <name type="scientific">Hyalomma asiaticum</name>
    <name type="common">Tick</name>
    <dbReference type="NCBI Taxonomy" id="266040"/>
    <lineage>
        <taxon>Eukaryota</taxon>
        <taxon>Metazoa</taxon>
        <taxon>Ecdysozoa</taxon>
        <taxon>Arthropoda</taxon>
        <taxon>Chelicerata</taxon>
        <taxon>Arachnida</taxon>
        <taxon>Acari</taxon>
        <taxon>Parasitiformes</taxon>
        <taxon>Ixodida</taxon>
        <taxon>Ixodoidea</taxon>
        <taxon>Ixodidae</taxon>
        <taxon>Hyalomminae</taxon>
        <taxon>Hyalomma</taxon>
    </lineage>
</organism>
<evidence type="ECO:0000313" key="2">
    <source>
        <dbReference type="Proteomes" id="UP000821845"/>
    </source>
</evidence>
<comment type="caution">
    <text evidence="1">The sequence shown here is derived from an EMBL/GenBank/DDBJ whole genome shotgun (WGS) entry which is preliminary data.</text>
</comment>